<evidence type="ECO:0000313" key="1">
    <source>
        <dbReference type="EMBL" id="CAE8609846.1"/>
    </source>
</evidence>
<accession>A0A813F8F5</accession>
<sequence length="111" mass="12407">MARYMVRDMVGRLAVVPPNDTHFTRGQFLMPVVLNCSLMHAAAHNSGSQQNAKSRNRLFENTVTEVPATTRTYPQKAEAFGEAFSRSHGAAQSMFMTITLTLAETLRTNRF</sequence>
<proteinExistence type="predicted"/>
<feature type="non-terminal residue" evidence="1">
    <location>
        <position position="111"/>
    </location>
</feature>
<dbReference type="AlphaFoldDB" id="A0A813F8F5"/>
<organism evidence="1 2">
    <name type="scientific">Polarella glacialis</name>
    <name type="common">Dinoflagellate</name>
    <dbReference type="NCBI Taxonomy" id="89957"/>
    <lineage>
        <taxon>Eukaryota</taxon>
        <taxon>Sar</taxon>
        <taxon>Alveolata</taxon>
        <taxon>Dinophyceae</taxon>
        <taxon>Suessiales</taxon>
        <taxon>Suessiaceae</taxon>
        <taxon>Polarella</taxon>
    </lineage>
</organism>
<comment type="caution">
    <text evidence="1">The sequence shown here is derived from an EMBL/GenBank/DDBJ whole genome shotgun (WGS) entry which is preliminary data.</text>
</comment>
<evidence type="ECO:0000313" key="2">
    <source>
        <dbReference type="Proteomes" id="UP000654075"/>
    </source>
</evidence>
<keyword evidence="2" id="KW-1185">Reference proteome</keyword>
<name>A0A813F8F5_POLGL</name>
<dbReference type="EMBL" id="CAJNNV010024431">
    <property type="protein sequence ID" value="CAE8609846.1"/>
    <property type="molecule type" value="Genomic_DNA"/>
</dbReference>
<dbReference type="Proteomes" id="UP000654075">
    <property type="component" value="Unassembled WGS sequence"/>
</dbReference>
<protein>
    <submittedName>
        <fullName evidence="1">Uncharacterized protein</fullName>
    </submittedName>
</protein>
<gene>
    <name evidence="1" type="ORF">PGLA1383_LOCUS27677</name>
</gene>
<reference evidence="1" key="1">
    <citation type="submission" date="2021-02" db="EMBL/GenBank/DDBJ databases">
        <authorList>
            <person name="Dougan E. K."/>
            <person name="Rhodes N."/>
            <person name="Thang M."/>
            <person name="Chan C."/>
        </authorList>
    </citation>
    <scope>NUCLEOTIDE SEQUENCE</scope>
</reference>